<dbReference type="PROSITE" id="PS00010">
    <property type="entry name" value="ASX_HYDROXYL"/>
    <property type="match status" value="1"/>
</dbReference>
<evidence type="ECO:0000256" key="9">
    <source>
        <dbReference type="ARBA" id="ARBA00023157"/>
    </source>
</evidence>
<dbReference type="SMART" id="SM00220">
    <property type="entry name" value="S_TKc"/>
    <property type="match status" value="1"/>
</dbReference>
<dbReference type="Gene3D" id="1.10.510.10">
    <property type="entry name" value="Transferase(Phosphotransferase) domain 1"/>
    <property type="match status" value="1"/>
</dbReference>
<dbReference type="FunFam" id="2.10.25.10:FF:000628">
    <property type="entry name" value="Wall-associated receptor kinase 2"/>
    <property type="match status" value="1"/>
</dbReference>
<dbReference type="InParanoid" id="A0A6I9R4I8"/>
<feature type="domain" description="Protein kinase" evidence="12">
    <location>
        <begin position="396"/>
        <end position="678"/>
    </location>
</feature>
<dbReference type="FunFam" id="2.10.25.10:FF:000038">
    <property type="entry name" value="Fibrillin 2"/>
    <property type="match status" value="1"/>
</dbReference>
<evidence type="ECO:0000256" key="8">
    <source>
        <dbReference type="ARBA" id="ARBA00022840"/>
    </source>
</evidence>
<dbReference type="InterPro" id="IPR001881">
    <property type="entry name" value="EGF-like_Ca-bd_dom"/>
</dbReference>
<dbReference type="SUPFAM" id="SSF57184">
    <property type="entry name" value="Growth factor receptor domain"/>
    <property type="match status" value="1"/>
</dbReference>
<dbReference type="GO" id="GO:0007166">
    <property type="term" value="P:cell surface receptor signaling pathway"/>
    <property type="evidence" value="ECO:0007669"/>
    <property type="project" value="InterPro"/>
</dbReference>
<dbReference type="OrthoDB" id="4062651at2759"/>
<dbReference type="InterPro" id="IPR000742">
    <property type="entry name" value="EGF"/>
</dbReference>
<keyword evidence="13" id="KW-1185">Reference proteome</keyword>
<dbReference type="PANTHER" id="PTHR27005:SF479">
    <property type="entry name" value="OS06G0706600 PROTEIN"/>
    <property type="match status" value="1"/>
</dbReference>
<dbReference type="InterPro" id="IPR000152">
    <property type="entry name" value="EGF-type_Asp/Asn_hydroxyl_site"/>
</dbReference>
<dbReference type="GO" id="GO:0005886">
    <property type="term" value="C:plasma membrane"/>
    <property type="evidence" value="ECO:0007669"/>
    <property type="project" value="TreeGrafter"/>
</dbReference>
<evidence type="ECO:0000313" key="13">
    <source>
        <dbReference type="Proteomes" id="UP000504607"/>
    </source>
</evidence>
<dbReference type="GO" id="GO:0004674">
    <property type="term" value="F:protein serine/threonine kinase activity"/>
    <property type="evidence" value="ECO:0007669"/>
    <property type="project" value="UniProtKB-KW"/>
</dbReference>
<keyword evidence="3" id="KW-0245">EGF-like domain</keyword>
<dbReference type="FunFam" id="1.10.510.10:FF:000084">
    <property type="entry name" value="Wall-associated receptor kinase 2"/>
    <property type="match status" value="1"/>
</dbReference>
<dbReference type="SMART" id="SM00179">
    <property type="entry name" value="EGF_CA"/>
    <property type="match status" value="1"/>
</dbReference>
<dbReference type="PROSITE" id="PS01187">
    <property type="entry name" value="EGF_CA"/>
    <property type="match status" value="1"/>
</dbReference>
<dbReference type="AlphaFoldDB" id="A0A6I9R4I8"/>
<evidence type="ECO:0000256" key="2">
    <source>
        <dbReference type="ARBA" id="ARBA00022527"/>
    </source>
</evidence>
<keyword evidence="11" id="KW-0472">Membrane</keyword>
<dbReference type="Gene3D" id="2.10.25.10">
    <property type="entry name" value="Laminin"/>
    <property type="match status" value="1"/>
</dbReference>
<dbReference type="InterPro" id="IPR000719">
    <property type="entry name" value="Prot_kinase_dom"/>
</dbReference>
<keyword evidence="4" id="KW-0808">Transferase</keyword>
<dbReference type="FunFam" id="3.30.200.20:FF:001380">
    <property type="entry name" value="Protein kinase superfamily protein"/>
    <property type="match status" value="1"/>
</dbReference>
<dbReference type="PANTHER" id="PTHR27005">
    <property type="entry name" value="WALL-ASSOCIATED RECEPTOR KINASE-LIKE 21"/>
    <property type="match status" value="1"/>
</dbReference>
<evidence type="ECO:0000256" key="10">
    <source>
        <dbReference type="ARBA" id="ARBA00023180"/>
    </source>
</evidence>
<proteinExistence type="predicted"/>
<keyword evidence="5" id="KW-0732">Signal</keyword>
<evidence type="ECO:0000256" key="1">
    <source>
        <dbReference type="ARBA" id="ARBA00004479"/>
    </source>
</evidence>
<evidence type="ECO:0000256" key="4">
    <source>
        <dbReference type="ARBA" id="ARBA00022679"/>
    </source>
</evidence>
<dbReference type="SMART" id="SM00181">
    <property type="entry name" value="EGF"/>
    <property type="match status" value="2"/>
</dbReference>
<dbReference type="Pfam" id="PF00069">
    <property type="entry name" value="Pkinase"/>
    <property type="match status" value="1"/>
</dbReference>
<dbReference type="Pfam" id="PF13947">
    <property type="entry name" value="GUB_WAK_bind"/>
    <property type="match status" value="1"/>
</dbReference>
<keyword evidence="2" id="KW-0418">Kinase</keyword>
<keyword evidence="7" id="KW-0547">Nucleotide-binding</keyword>
<dbReference type="FunCoup" id="A0A6I9R4I8">
    <property type="interactions" value="22"/>
</dbReference>
<dbReference type="SUPFAM" id="SSF56112">
    <property type="entry name" value="Protein kinase-like (PK-like)"/>
    <property type="match status" value="1"/>
</dbReference>
<dbReference type="GO" id="GO:0030247">
    <property type="term" value="F:polysaccharide binding"/>
    <property type="evidence" value="ECO:0007669"/>
    <property type="project" value="InterPro"/>
</dbReference>
<dbReference type="InterPro" id="IPR025287">
    <property type="entry name" value="WAK_GUB"/>
</dbReference>
<evidence type="ECO:0000256" key="3">
    <source>
        <dbReference type="ARBA" id="ARBA00022536"/>
    </source>
</evidence>
<gene>
    <name evidence="14" type="primary">LOC105044334</name>
</gene>
<dbReference type="InterPro" id="IPR009030">
    <property type="entry name" value="Growth_fac_rcpt_cys_sf"/>
</dbReference>
<dbReference type="InterPro" id="IPR018097">
    <property type="entry name" value="EGF_Ca-bd_CS"/>
</dbReference>
<feature type="transmembrane region" description="Helical" evidence="11">
    <location>
        <begin position="321"/>
        <end position="346"/>
    </location>
</feature>
<dbReference type="InterPro" id="IPR045274">
    <property type="entry name" value="WAK-like"/>
</dbReference>
<organism evidence="13 14">
    <name type="scientific">Elaeis guineensis var. tenera</name>
    <name type="common">Oil palm</name>
    <dbReference type="NCBI Taxonomy" id="51953"/>
    <lineage>
        <taxon>Eukaryota</taxon>
        <taxon>Viridiplantae</taxon>
        <taxon>Streptophyta</taxon>
        <taxon>Embryophyta</taxon>
        <taxon>Tracheophyta</taxon>
        <taxon>Spermatophyta</taxon>
        <taxon>Magnoliopsida</taxon>
        <taxon>Liliopsida</taxon>
        <taxon>Arecaceae</taxon>
        <taxon>Arecoideae</taxon>
        <taxon>Cocoseae</taxon>
        <taxon>Elaeidinae</taxon>
        <taxon>Elaeis</taxon>
    </lineage>
</organism>
<sequence>MASASVNTLPRCPATCGNLSIPYPFGIGSACSMEGFEITCNDSHTPPKPLMGTGNIEFVDISLTLGQARVYKHIGFKCYNETSITLEAEPYMDLRGSPFTFSDTRNKFTAVGCHTLAYMSMSSPEKTYETGCLATCHDPSDVTNGSCSGIGCCQIPIPKGLNYYEPIFDRNFNHSQVYQFNPCSYAFLVDEDRYQFNAADIISDNFLDRTEMLVPLVLDWSIGYEKCDEAKLNKSSYACRSEHSDCIDSSKGPGYVCNCSSGYHGNPYLSNGCQDIDECKQLDEYPCYGRCANVEGNYSCTCPSGTRGDPYKGSCQPKFPLLLKLVAGISAGIILMLAISVCIFMVHQERKLVNAKQNFFSQNGGVLLYDKLTKEKANDTLKIFKEEELEKATNKFDKNLELGRGGQSTVYEGILDGIGRVAVKKARVIDESRKEEFINEIFILSRINHTHVVKLLGCCLEVEVPILVYEYVPNGTLAHHIHPKNGIHPLPLDTRLRIAAESAEALAYLHSSASPPILHGDVKSSNILLDDNYHAKVSDFGASMFVPKDETQFATLVQGTCGYLDPEYLQTCQLTDKSDVYSFGVVLLELLTGRKAIYFEGSDEQKSLSSSFLSAMKEDRLLQLLDSHIKNEEDMEVIGEIAELARQCLNVRGEDRPSMKEVADDLDRLRKFKRHPFLQHNSEEIENLLGQPSSYTENEISGYYSIETKAALDIECGR</sequence>
<name>A0A6I9R4I8_ELAGV</name>
<reference evidence="14" key="1">
    <citation type="submission" date="2025-08" db="UniProtKB">
        <authorList>
            <consortium name="RefSeq"/>
        </authorList>
    </citation>
    <scope>IDENTIFICATION</scope>
</reference>
<keyword evidence="11" id="KW-0812">Transmembrane</keyword>
<dbReference type="PROSITE" id="PS00108">
    <property type="entry name" value="PROTEIN_KINASE_ST"/>
    <property type="match status" value="1"/>
</dbReference>
<dbReference type="PROSITE" id="PS50011">
    <property type="entry name" value="PROTEIN_KINASE_DOM"/>
    <property type="match status" value="1"/>
</dbReference>
<dbReference type="GO" id="GO:0005524">
    <property type="term" value="F:ATP binding"/>
    <property type="evidence" value="ECO:0007669"/>
    <property type="project" value="UniProtKB-KW"/>
</dbReference>
<dbReference type="CDD" id="cd00054">
    <property type="entry name" value="EGF_CA"/>
    <property type="match status" value="1"/>
</dbReference>
<dbReference type="KEGG" id="egu:105044334"/>
<evidence type="ECO:0000313" key="14">
    <source>
        <dbReference type="RefSeq" id="XP_010920488.2"/>
    </source>
</evidence>
<dbReference type="RefSeq" id="XP_010920488.2">
    <property type="nucleotide sequence ID" value="XM_010922186.2"/>
</dbReference>
<protein>
    <submittedName>
        <fullName evidence="14">Wall-associated receptor kinase-like 16</fullName>
    </submittedName>
</protein>
<dbReference type="GO" id="GO:0005509">
    <property type="term" value="F:calcium ion binding"/>
    <property type="evidence" value="ECO:0007669"/>
    <property type="project" value="InterPro"/>
</dbReference>
<evidence type="ECO:0000256" key="5">
    <source>
        <dbReference type="ARBA" id="ARBA00022729"/>
    </source>
</evidence>
<keyword evidence="11" id="KW-1133">Transmembrane helix</keyword>
<dbReference type="InterPro" id="IPR011009">
    <property type="entry name" value="Kinase-like_dom_sf"/>
</dbReference>
<evidence type="ECO:0000256" key="7">
    <source>
        <dbReference type="ARBA" id="ARBA00022741"/>
    </source>
</evidence>
<keyword evidence="6" id="KW-0677">Repeat</keyword>
<evidence type="ECO:0000259" key="12">
    <source>
        <dbReference type="PROSITE" id="PS50011"/>
    </source>
</evidence>
<dbReference type="Gene3D" id="3.30.200.20">
    <property type="entry name" value="Phosphorylase Kinase, domain 1"/>
    <property type="match status" value="1"/>
</dbReference>
<evidence type="ECO:0000256" key="6">
    <source>
        <dbReference type="ARBA" id="ARBA00022737"/>
    </source>
</evidence>
<dbReference type="InterPro" id="IPR008271">
    <property type="entry name" value="Ser/Thr_kinase_AS"/>
</dbReference>
<keyword evidence="9" id="KW-1015">Disulfide bond</keyword>
<accession>A0A6I9R4I8</accession>
<keyword evidence="8" id="KW-0067">ATP-binding</keyword>
<keyword evidence="10" id="KW-0325">Glycoprotein</keyword>
<dbReference type="Proteomes" id="UP000504607">
    <property type="component" value="Chromosome 4"/>
</dbReference>
<comment type="subcellular location">
    <subcellularLocation>
        <location evidence="1">Membrane</location>
        <topology evidence="1">Single-pass type I membrane protein</topology>
    </subcellularLocation>
</comment>
<evidence type="ECO:0000256" key="11">
    <source>
        <dbReference type="SAM" id="Phobius"/>
    </source>
</evidence>
<dbReference type="CDD" id="cd14066">
    <property type="entry name" value="STKc_IRAK"/>
    <property type="match status" value="1"/>
</dbReference>
<keyword evidence="2" id="KW-0723">Serine/threonine-protein kinase</keyword>